<evidence type="ECO:0000259" key="7">
    <source>
        <dbReference type="SMART" id="SM01332"/>
    </source>
</evidence>
<dbReference type="PROSITE" id="PS00292">
    <property type="entry name" value="CYCLINS"/>
    <property type="match status" value="1"/>
</dbReference>
<dbReference type="InterPro" id="IPR048258">
    <property type="entry name" value="Cyclins_cyclin-box"/>
</dbReference>
<dbReference type="InterPro" id="IPR006671">
    <property type="entry name" value="Cyclin_N"/>
</dbReference>
<comment type="caution">
    <text evidence="8">The sequence shown here is derived from an EMBL/GenBank/DDBJ whole genome shotgun (WGS) entry which is preliminary data.</text>
</comment>
<evidence type="ECO:0000256" key="2">
    <source>
        <dbReference type="ARBA" id="ARBA00022618"/>
    </source>
</evidence>
<dbReference type="CDD" id="cd20544">
    <property type="entry name" value="CYCLIN_AtCycD-like_rpt2"/>
    <property type="match status" value="1"/>
</dbReference>
<organism evidence="8 9">
    <name type="scientific">Citrus x changshan-huyou</name>
    <dbReference type="NCBI Taxonomy" id="2935761"/>
    <lineage>
        <taxon>Eukaryota</taxon>
        <taxon>Viridiplantae</taxon>
        <taxon>Streptophyta</taxon>
        <taxon>Embryophyta</taxon>
        <taxon>Tracheophyta</taxon>
        <taxon>Spermatophyta</taxon>
        <taxon>Magnoliopsida</taxon>
        <taxon>eudicotyledons</taxon>
        <taxon>Gunneridae</taxon>
        <taxon>Pentapetalae</taxon>
        <taxon>rosids</taxon>
        <taxon>malvids</taxon>
        <taxon>Sapindales</taxon>
        <taxon>Rutaceae</taxon>
        <taxon>Aurantioideae</taxon>
        <taxon>Citrus</taxon>
    </lineage>
</organism>
<dbReference type="Pfam" id="PF00134">
    <property type="entry name" value="Cyclin_N"/>
    <property type="match status" value="1"/>
</dbReference>
<dbReference type="FunFam" id="1.10.472.10:FF:000060">
    <property type="entry name" value="D6-type cyclin"/>
    <property type="match status" value="1"/>
</dbReference>
<dbReference type="InterPro" id="IPR039361">
    <property type="entry name" value="Cyclin"/>
</dbReference>
<dbReference type="Gene3D" id="1.10.472.10">
    <property type="entry name" value="Cyclin-like"/>
    <property type="match status" value="2"/>
</dbReference>
<dbReference type="PANTHER" id="PTHR10177">
    <property type="entry name" value="CYCLINS"/>
    <property type="match status" value="1"/>
</dbReference>
<evidence type="ECO:0000256" key="5">
    <source>
        <dbReference type="RuleBase" id="RU000383"/>
    </source>
</evidence>
<dbReference type="SUPFAM" id="SSF47954">
    <property type="entry name" value="Cyclin-like"/>
    <property type="match status" value="1"/>
</dbReference>
<dbReference type="FunFam" id="1.10.472.10:FF:000040">
    <property type="entry name" value="D6-type cyclin"/>
    <property type="match status" value="1"/>
</dbReference>
<dbReference type="InterPro" id="IPR013763">
    <property type="entry name" value="Cyclin-like_dom"/>
</dbReference>
<dbReference type="CDD" id="cd20543">
    <property type="entry name" value="CYCLIN_AtCycD-like_rpt1"/>
    <property type="match status" value="1"/>
</dbReference>
<dbReference type="Proteomes" id="UP001428341">
    <property type="component" value="Unassembled WGS sequence"/>
</dbReference>
<gene>
    <name evidence="8" type="ORF">WN944_021381</name>
</gene>
<evidence type="ECO:0000259" key="6">
    <source>
        <dbReference type="SMART" id="SM00385"/>
    </source>
</evidence>
<dbReference type="GO" id="GO:0051301">
    <property type="term" value="P:cell division"/>
    <property type="evidence" value="ECO:0007669"/>
    <property type="project" value="UniProtKB-KW"/>
</dbReference>
<evidence type="ECO:0008006" key="10">
    <source>
        <dbReference type="Google" id="ProtNLM"/>
    </source>
</evidence>
<reference evidence="8 9" key="1">
    <citation type="submission" date="2024-05" db="EMBL/GenBank/DDBJ databases">
        <title>Haplotype-resolved chromosome-level genome assembly of Huyou (Citrus changshanensis).</title>
        <authorList>
            <person name="Miao C."/>
            <person name="Chen W."/>
            <person name="Wu Y."/>
            <person name="Wang L."/>
            <person name="Zhao S."/>
            <person name="Grierson D."/>
            <person name="Xu C."/>
            <person name="Chen K."/>
        </authorList>
    </citation>
    <scope>NUCLEOTIDE SEQUENCE [LARGE SCALE GENOMIC DNA]</scope>
    <source>
        <strain evidence="8">01-14</strain>
        <tissue evidence="8">Leaf</tissue>
    </source>
</reference>
<feature type="domain" description="Cyclin C-terminal" evidence="7">
    <location>
        <begin position="179"/>
        <end position="294"/>
    </location>
</feature>
<keyword evidence="2" id="KW-0132">Cell division</keyword>
<dbReference type="InterPro" id="IPR004367">
    <property type="entry name" value="Cyclin_C-dom"/>
</dbReference>
<feature type="domain" description="Cyclin-like" evidence="6">
    <location>
        <begin position="80"/>
        <end position="170"/>
    </location>
</feature>
<protein>
    <recommendedName>
        <fullName evidence="10">Cyclin N-terminal domain-containing protein</fullName>
    </recommendedName>
</protein>
<evidence type="ECO:0000256" key="4">
    <source>
        <dbReference type="ARBA" id="ARBA00023306"/>
    </source>
</evidence>
<evidence type="ECO:0000313" key="8">
    <source>
        <dbReference type="EMBL" id="KAK9228431.1"/>
    </source>
</evidence>
<proteinExistence type="inferred from homology"/>
<dbReference type="EMBL" id="JBCGBO010000001">
    <property type="protein sequence ID" value="KAK9228431.1"/>
    <property type="molecule type" value="Genomic_DNA"/>
</dbReference>
<dbReference type="AlphaFoldDB" id="A0AAP0MZ56"/>
<evidence type="ECO:0000313" key="9">
    <source>
        <dbReference type="Proteomes" id="UP001428341"/>
    </source>
</evidence>
<evidence type="ECO:0000256" key="1">
    <source>
        <dbReference type="ARBA" id="ARBA00009065"/>
    </source>
</evidence>
<keyword evidence="4" id="KW-0131">Cell cycle</keyword>
<dbReference type="InterPro" id="IPR036915">
    <property type="entry name" value="Cyclin-like_sf"/>
</dbReference>
<comment type="similarity">
    <text evidence="1">Belongs to the cyclin family. Cyclin D subfamily.</text>
</comment>
<accession>A0AAP0MZ56</accession>
<evidence type="ECO:0000256" key="3">
    <source>
        <dbReference type="ARBA" id="ARBA00023127"/>
    </source>
</evidence>
<sequence>MSVSPTCNLLCDESTDDIVSMDADICSDYHESFDHSLIDDEEFIVNIFNSEVDHQKQGSELLAKYRKLPELVTSRQEAIKWILKVHSHSQFRPETAYLSVNYLDRFLLSHSMKPGKGWQWHLLSVACLAVAAKMEETSVPNLLDLQLIEPSSRFLFKPKTVHRMELLVMSSLKWRLCTVTPFDFVHYFISKISCFNPQRDGFGSVFSHAAALIISTRTVIDFLACPPSTIAAAVVLWATDHSVDEQNLGCFHKRLNKDMVRRCYNLIRKNRSQLLHINSVQKPEHVAVNDKLRVVFGGSCDD</sequence>
<name>A0AAP0MZ56_9ROSI</name>
<keyword evidence="9" id="KW-1185">Reference proteome</keyword>
<dbReference type="Pfam" id="PF02984">
    <property type="entry name" value="Cyclin_C"/>
    <property type="match status" value="1"/>
</dbReference>
<dbReference type="SMART" id="SM01332">
    <property type="entry name" value="Cyclin_C"/>
    <property type="match status" value="1"/>
</dbReference>
<keyword evidence="3 5" id="KW-0195">Cyclin</keyword>
<dbReference type="SMART" id="SM00385">
    <property type="entry name" value="CYCLIN"/>
    <property type="match status" value="1"/>
</dbReference>